<proteinExistence type="predicted"/>
<sequence>MTAARYLTKSRFKLALECPTKLFYTGKPEYANQSLEDAFLQALADGGHQVGELAKQYFPGGVEVSTLNAADALAQTQALLARDDVIIYEAAISHNNLLVRVDVLIKRPGALQLIEVKAKSYSAGKDGDFRNRSGKPDSRWKPYLYDIAFQKYVALAAFPDYSVSSYLMLADKKAACQTDGLNQKFLLVRDERSRRGVKVMQTLTDADLAVPVLVKINVDDVVNSILSGNTSQDLPLATFHESVEFLSKTYSDDSRQASRLSTSCKSCEFKCNAADQSKGLKSGFAECWQQQLNWREADFQEPTVLSLWNFRKTADFINDGLIKLKQIEPDDIGFDGSFHTPLSTTARQWLQIAKVKDKDDSAFLDKVGLQCEISRFRYPLHFIDFETCTAALPYFKGMVPYETIAFQFSHHVMHQDGRVEHSTQFLNVAPGSFPNFSFVRALKLALQNDDGTIFRYSNHENTVLNHIAEQLKKSSEPDKDQLIAFIKTITQSGKDHTPGWRGDRLMVDLLELVKGYYYDPATGGSNSIKAVLPAMLNRSAFLKELYSAPVYGTAQMPSLNFKAHTWLKIENDQAVDPYKQLPRLFNDASEHDIELLSEVDELNNGGMALSAYGKLQFTQMSDYERAELEAALLKYCELDTLAMVMIYQGWMDMLNH</sequence>
<gene>
    <name evidence="2" type="ORF">SAMN06297280_3377</name>
</gene>
<name>A0A285JE60_9GAMM</name>
<dbReference type="Pfam" id="PF11074">
    <property type="entry name" value="DUF2779"/>
    <property type="match status" value="1"/>
</dbReference>
<protein>
    <recommendedName>
        <fullName evidence="1">DUF2779 domain-containing protein</fullName>
    </recommendedName>
</protein>
<dbReference type="OrthoDB" id="9783873at2"/>
<evidence type="ECO:0000259" key="1">
    <source>
        <dbReference type="Pfam" id="PF11074"/>
    </source>
</evidence>
<dbReference type="RefSeq" id="WP_097112568.1">
    <property type="nucleotide sequence ID" value="NZ_OBEB01000008.1"/>
</dbReference>
<accession>A0A285JE60</accession>
<organism evidence="2 3">
    <name type="scientific">Arsukibacterium tuosuense</name>
    <dbReference type="NCBI Taxonomy" id="1323745"/>
    <lineage>
        <taxon>Bacteria</taxon>
        <taxon>Pseudomonadati</taxon>
        <taxon>Pseudomonadota</taxon>
        <taxon>Gammaproteobacteria</taxon>
        <taxon>Chromatiales</taxon>
        <taxon>Chromatiaceae</taxon>
        <taxon>Arsukibacterium</taxon>
    </lineage>
</organism>
<dbReference type="EMBL" id="OBEB01000008">
    <property type="protein sequence ID" value="SNY58363.1"/>
    <property type="molecule type" value="Genomic_DNA"/>
</dbReference>
<reference evidence="3" key="1">
    <citation type="submission" date="2017-09" db="EMBL/GenBank/DDBJ databases">
        <authorList>
            <person name="Varghese N."/>
            <person name="Submissions S."/>
        </authorList>
    </citation>
    <scope>NUCLEOTIDE SEQUENCE [LARGE SCALE GENOMIC DNA]</scope>
    <source>
        <strain evidence="3">CGMCC 1.12461</strain>
    </source>
</reference>
<dbReference type="InterPro" id="IPR021301">
    <property type="entry name" value="DUF2779"/>
</dbReference>
<feature type="domain" description="DUF2779" evidence="1">
    <location>
        <begin position="381"/>
        <end position="527"/>
    </location>
</feature>
<dbReference type="AlphaFoldDB" id="A0A285JE60"/>
<evidence type="ECO:0000313" key="2">
    <source>
        <dbReference type="EMBL" id="SNY58363.1"/>
    </source>
</evidence>
<keyword evidence="3" id="KW-1185">Reference proteome</keyword>
<evidence type="ECO:0000313" key="3">
    <source>
        <dbReference type="Proteomes" id="UP000219353"/>
    </source>
</evidence>
<dbReference type="Proteomes" id="UP000219353">
    <property type="component" value="Unassembled WGS sequence"/>
</dbReference>